<dbReference type="EMBL" id="VFQX01000030">
    <property type="protein sequence ID" value="KAF0978111.1"/>
    <property type="molecule type" value="Genomic_DNA"/>
</dbReference>
<feature type="transmembrane region" description="Helical" evidence="2">
    <location>
        <begin position="826"/>
        <end position="846"/>
    </location>
</feature>
<dbReference type="AlphaFoldDB" id="A0A6A5BUM3"/>
<dbReference type="OrthoDB" id="6779347at2759"/>
<dbReference type="PANTHER" id="PTHR21650">
    <property type="entry name" value="MEMBRALIN/KINETOCHORE PROTEIN NUF2"/>
    <property type="match status" value="1"/>
</dbReference>
<dbReference type="GeneID" id="68109844"/>
<feature type="transmembrane region" description="Helical" evidence="2">
    <location>
        <begin position="778"/>
        <end position="795"/>
    </location>
</feature>
<feature type="compositionally biased region" description="Basic and acidic residues" evidence="1">
    <location>
        <begin position="41"/>
        <end position="51"/>
    </location>
</feature>
<feature type="region of interest" description="Disordered" evidence="1">
    <location>
        <begin position="345"/>
        <end position="386"/>
    </location>
</feature>
<dbReference type="VEuPathDB" id="AmoebaDB:FDP41_002626"/>
<dbReference type="VEuPathDB" id="AmoebaDB:NfTy_057760"/>
<protein>
    <submittedName>
        <fullName evidence="3">Uncharacterized protein</fullName>
    </submittedName>
</protein>
<feature type="compositionally biased region" description="Low complexity" evidence="1">
    <location>
        <begin position="26"/>
        <end position="37"/>
    </location>
</feature>
<keyword evidence="2" id="KW-0472">Membrane</keyword>
<keyword evidence="2" id="KW-1133">Transmembrane helix</keyword>
<feature type="region of interest" description="Disordered" evidence="1">
    <location>
        <begin position="1"/>
        <end position="127"/>
    </location>
</feature>
<organism evidence="3 4">
    <name type="scientific">Naegleria fowleri</name>
    <name type="common">Brain eating amoeba</name>
    <dbReference type="NCBI Taxonomy" id="5763"/>
    <lineage>
        <taxon>Eukaryota</taxon>
        <taxon>Discoba</taxon>
        <taxon>Heterolobosea</taxon>
        <taxon>Tetramitia</taxon>
        <taxon>Eutetramitia</taxon>
        <taxon>Vahlkampfiidae</taxon>
        <taxon>Naegleria</taxon>
    </lineage>
</organism>
<dbReference type="GO" id="GO:0005783">
    <property type="term" value="C:endoplasmic reticulum"/>
    <property type="evidence" value="ECO:0007669"/>
    <property type="project" value="TreeGrafter"/>
</dbReference>
<dbReference type="OMA" id="VRTTQMN"/>
<feature type="compositionally biased region" description="Basic and acidic residues" evidence="1">
    <location>
        <begin position="346"/>
        <end position="369"/>
    </location>
</feature>
<proteinExistence type="predicted"/>
<keyword evidence="2" id="KW-0812">Transmembrane</keyword>
<feature type="transmembrane region" description="Helical" evidence="2">
    <location>
        <begin position="700"/>
        <end position="717"/>
    </location>
</feature>
<keyword evidence="4" id="KW-1185">Reference proteome</keyword>
<feature type="compositionally biased region" description="Low complexity" evidence="1">
    <location>
        <begin position="70"/>
        <end position="116"/>
    </location>
</feature>
<feature type="region of interest" description="Disordered" evidence="1">
    <location>
        <begin position="474"/>
        <end position="559"/>
    </location>
</feature>
<accession>A0A6A5BUM3</accession>
<evidence type="ECO:0000256" key="1">
    <source>
        <dbReference type="SAM" id="MobiDB-lite"/>
    </source>
</evidence>
<dbReference type="VEuPathDB" id="AmoebaDB:NF0111640"/>
<reference evidence="3 4" key="1">
    <citation type="journal article" date="2019" name="Sci. Rep.">
        <title>Nanopore sequencing improves the draft genome of the human pathogenic amoeba Naegleria fowleri.</title>
        <authorList>
            <person name="Liechti N."/>
            <person name="Schurch N."/>
            <person name="Bruggmann R."/>
            <person name="Wittwer M."/>
        </authorList>
    </citation>
    <scope>NUCLEOTIDE SEQUENCE [LARGE SCALE GENOMIC DNA]</scope>
    <source>
        <strain evidence="3 4">ATCC 30894</strain>
    </source>
</reference>
<feature type="compositionally biased region" description="Low complexity" evidence="1">
    <location>
        <begin position="495"/>
        <end position="517"/>
    </location>
</feature>
<dbReference type="RefSeq" id="XP_044562824.1">
    <property type="nucleotide sequence ID" value="XM_044705841.1"/>
</dbReference>
<evidence type="ECO:0000313" key="3">
    <source>
        <dbReference type="EMBL" id="KAF0978111.1"/>
    </source>
</evidence>
<gene>
    <name evidence="3" type="ORF">FDP41_002626</name>
</gene>
<name>A0A6A5BUM3_NAEFO</name>
<feature type="compositionally biased region" description="Basic and acidic residues" evidence="1">
    <location>
        <begin position="518"/>
        <end position="534"/>
    </location>
</feature>
<comment type="caution">
    <text evidence="3">The sequence shown here is derived from an EMBL/GenBank/DDBJ whole genome shotgun (WGS) entry which is preliminary data.</text>
</comment>
<evidence type="ECO:0000313" key="4">
    <source>
        <dbReference type="Proteomes" id="UP000444721"/>
    </source>
</evidence>
<dbReference type="GO" id="GO:0034976">
    <property type="term" value="P:response to endoplasmic reticulum stress"/>
    <property type="evidence" value="ECO:0007669"/>
    <property type="project" value="TreeGrafter"/>
</dbReference>
<dbReference type="PANTHER" id="PTHR21650:SF4">
    <property type="entry name" value="MEMBRALIN"/>
    <property type="match status" value="1"/>
</dbReference>
<feature type="transmembrane region" description="Helical" evidence="2">
    <location>
        <begin position="745"/>
        <end position="766"/>
    </location>
</feature>
<feature type="compositionally biased region" description="Polar residues" evidence="1">
    <location>
        <begin position="479"/>
        <end position="494"/>
    </location>
</feature>
<feature type="transmembrane region" description="Helical" evidence="2">
    <location>
        <begin position="802"/>
        <end position="820"/>
    </location>
</feature>
<evidence type="ECO:0000256" key="2">
    <source>
        <dbReference type="SAM" id="Phobius"/>
    </source>
</evidence>
<feature type="compositionally biased region" description="Polar residues" evidence="1">
    <location>
        <begin position="535"/>
        <end position="548"/>
    </location>
</feature>
<sequence>MPLRETVPITGGVGEGSSEINPHDQPTTTATPLTSLPYHHNGNDRNNDRTDNINTERSSFPPPFSHDNADQNNNDRNNDNNNINTVISDDNTTTTTASTRNNTNQQHMISSSIPTGPTTPTPPPNSSTIFNNEFFQNQEVRRHAQAIALNIIRFVFRASPFVTRYLEELCYFIGMLLFVSLVLLHSSFYISPNNLANPSQQSLLMSTLTKSEIVTNHVQQIKLMRIFSSQEAQNLTKHFPPLLRTALFGIDFHGFNLSTNSIYDDHNSSNFFKSEHAQLLTNVSLEKSTASQIQVTNMLEDNTSVRNIIVTQNGKVADENFTLSPTSSLQADSVQPPHDIQVSTHQDLEQGKESSVLRHTSSKDLEISEKTAVPPSETQHESKEDTNYFERTQKILNLLGNALLDIFIRPFSVKPRVTCLENRIMEKYRGELIKRYENRTDTLTAASVHSFLLRLYIEGPIDKMMREWERELSLKKTKSQPFKSDTPTSQLDDTNSQSLLNAQQESSSSELQSQSHSENAKKDTSQQTSLKEKGSTTNDVSVDTPSSGETEEENNSDEWSLSLDHATDAIKSWILFKYQHSPLFTDIFNDTRLFVYTTEKGLFYISRETKQTLSIPSYTISIDWNDSCFDILGGSFPYLLSFLIGYDTTILNTFVQYNYDFNHNYTINSGVLYSRQYDEIYYLKYGQVEMDAISRGISKIAPLIVYLMVFVLIYYLVRTTQMNILNMIVELQLNVFFVQRMARSFMVHLFQNLMFVPVLLGVIHFIDNFFSGDQKASLLVFCLIWISQIFMNNVCNSRFSKAVFPWVLHFYCSTYFIYYFSHPHGYSYLAFSTLFSVIVQKMLYLWNTCEYNYIVNHHPILRDILGTGGGNANNDDFDIFDRINAMVHQRNGIPSAPRIQNVQQFVFNLSDMNNGHAIEQQIGRFNISISLAQNNNTASSHHAPSNTTPTH</sequence>
<dbReference type="Proteomes" id="UP000444721">
    <property type="component" value="Unassembled WGS sequence"/>
</dbReference>
<dbReference type="GO" id="GO:1904294">
    <property type="term" value="P:positive regulation of ERAD pathway"/>
    <property type="evidence" value="ECO:0007669"/>
    <property type="project" value="TreeGrafter"/>
</dbReference>